<organism evidence="2">
    <name type="scientific">viral metagenome</name>
    <dbReference type="NCBI Taxonomy" id="1070528"/>
    <lineage>
        <taxon>unclassified sequences</taxon>
        <taxon>metagenomes</taxon>
        <taxon>organismal metagenomes</taxon>
    </lineage>
</organism>
<evidence type="ECO:0000313" key="2">
    <source>
        <dbReference type="EMBL" id="QJA68742.1"/>
    </source>
</evidence>
<dbReference type="EMBL" id="MT141645">
    <property type="protein sequence ID" value="QJA68742.1"/>
    <property type="molecule type" value="Genomic_DNA"/>
</dbReference>
<name>A0A6M3JI30_9ZZZZ</name>
<protein>
    <submittedName>
        <fullName evidence="2">Uncharacterized protein</fullName>
    </submittedName>
</protein>
<proteinExistence type="predicted"/>
<evidence type="ECO:0000313" key="1">
    <source>
        <dbReference type="EMBL" id="QJA65704.1"/>
    </source>
</evidence>
<reference evidence="2" key="1">
    <citation type="submission" date="2020-03" db="EMBL/GenBank/DDBJ databases">
        <title>The deep terrestrial virosphere.</title>
        <authorList>
            <person name="Holmfeldt K."/>
            <person name="Nilsson E."/>
            <person name="Simone D."/>
            <person name="Lopez-Fernandez M."/>
            <person name="Wu X."/>
            <person name="de Brujin I."/>
            <person name="Lundin D."/>
            <person name="Andersson A."/>
            <person name="Bertilsson S."/>
            <person name="Dopson M."/>
        </authorList>
    </citation>
    <scope>NUCLEOTIDE SEQUENCE</scope>
    <source>
        <strain evidence="2">MM415A05828</strain>
        <strain evidence="1">MM415B00381</strain>
    </source>
</reference>
<dbReference type="AlphaFoldDB" id="A0A6M3JI30"/>
<accession>A0A6M3JI30</accession>
<gene>
    <name evidence="2" type="ORF">MM415A05828_0004</name>
    <name evidence="1" type="ORF">MM415B00381_0017</name>
</gene>
<sequence length="98" mass="11356">MRKFIKNKKLSGGTKSHPFYTEVGNLKCVECNVDAKIISKKKQSHTEHFTGRGALKTEWDVITWECPKCGNTEKEETGYSESDASYYSNEERRVYRIK</sequence>
<dbReference type="EMBL" id="MT141543">
    <property type="protein sequence ID" value="QJA65704.1"/>
    <property type="molecule type" value="Genomic_DNA"/>
</dbReference>